<evidence type="ECO:0000313" key="2">
    <source>
        <dbReference type="Ensembl" id="ENSCINP00000007676.3"/>
    </source>
</evidence>
<feature type="domain" description="Intermembrane lipid transfer protein VPS13-like C-terminal" evidence="1">
    <location>
        <begin position="621"/>
        <end position="708"/>
    </location>
</feature>
<dbReference type="Pfam" id="PF25037">
    <property type="entry name" value="VPS13_C"/>
    <property type="match status" value="1"/>
</dbReference>
<proteinExistence type="predicted"/>
<dbReference type="HOGENOM" id="CLU_355614_0_0_1"/>
<dbReference type="GeneTree" id="ENSGT00950000183083"/>
<dbReference type="EMBL" id="EAAA01002324">
    <property type="status" value="NOT_ANNOTATED_CDS"/>
    <property type="molecule type" value="Genomic_DNA"/>
</dbReference>
<dbReference type="PANTHER" id="PTHR16166:SF141">
    <property type="entry name" value="INTERMEMBRANE LIPID TRANSFER PROTEIN VPS13D"/>
    <property type="match status" value="1"/>
</dbReference>
<dbReference type="InterPro" id="IPR056748">
    <property type="entry name" value="VPS13-like_C"/>
</dbReference>
<dbReference type="SUPFAM" id="SSF50370">
    <property type="entry name" value="Ricin B-like lectins"/>
    <property type="match status" value="1"/>
</dbReference>
<accession>F6WU40</accession>
<dbReference type="InParanoid" id="F6WU40"/>
<dbReference type="CDD" id="cd23453">
    <property type="entry name" value="beta-trefoil_Ricin_VPS13D"/>
    <property type="match status" value="1"/>
</dbReference>
<keyword evidence="3" id="KW-1185">Reference proteome</keyword>
<dbReference type="AlphaFoldDB" id="F6WU40"/>
<evidence type="ECO:0000313" key="3">
    <source>
        <dbReference type="Proteomes" id="UP000008144"/>
    </source>
</evidence>
<dbReference type="PROSITE" id="PS50231">
    <property type="entry name" value="RICIN_B_LECTIN"/>
    <property type="match status" value="1"/>
</dbReference>
<protein>
    <recommendedName>
        <fullName evidence="1">Intermembrane lipid transfer protein VPS13-like C-terminal domain-containing protein</fullName>
    </recommendedName>
</protein>
<evidence type="ECO:0000259" key="1">
    <source>
        <dbReference type="Pfam" id="PF25037"/>
    </source>
</evidence>
<organism evidence="2 3">
    <name type="scientific">Ciona intestinalis</name>
    <name type="common">Transparent sea squirt</name>
    <name type="synonym">Ascidia intestinalis</name>
    <dbReference type="NCBI Taxonomy" id="7719"/>
    <lineage>
        <taxon>Eukaryota</taxon>
        <taxon>Metazoa</taxon>
        <taxon>Chordata</taxon>
        <taxon>Tunicata</taxon>
        <taxon>Ascidiacea</taxon>
        <taxon>Phlebobranchia</taxon>
        <taxon>Cionidae</taxon>
        <taxon>Ciona</taxon>
    </lineage>
</organism>
<dbReference type="InterPro" id="IPR026847">
    <property type="entry name" value="VPS13"/>
</dbReference>
<reference evidence="2" key="2">
    <citation type="journal article" date="2008" name="Genome Biol.">
        <title>Improved genome assembly and evidence-based global gene model set for the chordate Ciona intestinalis: new insight into intron and operon populations.</title>
        <authorList>
            <person name="Satou Y."/>
            <person name="Mineta K."/>
            <person name="Ogasawara M."/>
            <person name="Sasakura Y."/>
            <person name="Shoguchi E."/>
            <person name="Ueno K."/>
            <person name="Yamada L."/>
            <person name="Matsumoto J."/>
            <person name="Wasserscheid J."/>
            <person name="Dewar K."/>
            <person name="Wiley G.B."/>
            <person name="Macmil S.L."/>
            <person name="Roe B.A."/>
            <person name="Zeller R.W."/>
            <person name="Hastings K.E."/>
            <person name="Lemaire P."/>
            <person name="Lindquist E."/>
            <person name="Endo T."/>
            <person name="Hotta K."/>
            <person name="Inaba K."/>
        </authorList>
    </citation>
    <scope>NUCLEOTIDE SEQUENCE [LARGE SCALE GENOMIC DNA]</scope>
    <source>
        <strain evidence="2">wild type</strain>
    </source>
</reference>
<dbReference type="STRING" id="7719.ENSCINP00000007676"/>
<dbReference type="Ensembl" id="ENSCINT00000007676.3">
    <property type="protein sequence ID" value="ENSCINP00000007676.3"/>
    <property type="gene ID" value="ENSCING00000003726.3"/>
</dbReference>
<reference evidence="3" key="1">
    <citation type="journal article" date="2002" name="Science">
        <title>The draft genome of Ciona intestinalis: insights into chordate and vertebrate origins.</title>
        <authorList>
            <person name="Dehal P."/>
            <person name="Satou Y."/>
            <person name="Campbell R.K."/>
            <person name="Chapman J."/>
            <person name="Degnan B."/>
            <person name="De Tomaso A."/>
            <person name="Davidson B."/>
            <person name="Di Gregorio A."/>
            <person name="Gelpke M."/>
            <person name="Goodstein D.M."/>
            <person name="Harafuji N."/>
            <person name="Hastings K.E."/>
            <person name="Ho I."/>
            <person name="Hotta K."/>
            <person name="Huang W."/>
            <person name="Kawashima T."/>
            <person name="Lemaire P."/>
            <person name="Martinez D."/>
            <person name="Meinertzhagen I.A."/>
            <person name="Necula S."/>
            <person name="Nonaka M."/>
            <person name="Putnam N."/>
            <person name="Rash S."/>
            <person name="Saiga H."/>
            <person name="Satake M."/>
            <person name="Terry A."/>
            <person name="Yamada L."/>
            <person name="Wang H.G."/>
            <person name="Awazu S."/>
            <person name="Azumi K."/>
            <person name="Boore J."/>
            <person name="Branno M."/>
            <person name="Chin-Bow S."/>
            <person name="DeSantis R."/>
            <person name="Doyle S."/>
            <person name="Francino P."/>
            <person name="Keys D.N."/>
            <person name="Haga S."/>
            <person name="Hayashi H."/>
            <person name="Hino K."/>
            <person name="Imai K.S."/>
            <person name="Inaba K."/>
            <person name="Kano S."/>
            <person name="Kobayashi K."/>
            <person name="Kobayashi M."/>
            <person name="Lee B.I."/>
            <person name="Makabe K.W."/>
            <person name="Manohar C."/>
            <person name="Matassi G."/>
            <person name="Medina M."/>
            <person name="Mochizuki Y."/>
            <person name="Mount S."/>
            <person name="Morishita T."/>
            <person name="Miura S."/>
            <person name="Nakayama A."/>
            <person name="Nishizaka S."/>
            <person name="Nomoto H."/>
            <person name="Ohta F."/>
            <person name="Oishi K."/>
            <person name="Rigoutsos I."/>
            <person name="Sano M."/>
            <person name="Sasaki A."/>
            <person name="Sasakura Y."/>
            <person name="Shoguchi E."/>
            <person name="Shin-i T."/>
            <person name="Spagnuolo A."/>
            <person name="Stainier D."/>
            <person name="Suzuki M.M."/>
            <person name="Tassy O."/>
            <person name="Takatori N."/>
            <person name="Tokuoka M."/>
            <person name="Yagi K."/>
            <person name="Yoshizaki F."/>
            <person name="Wada S."/>
            <person name="Zhang C."/>
            <person name="Hyatt P.D."/>
            <person name="Larimer F."/>
            <person name="Detter C."/>
            <person name="Doggett N."/>
            <person name="Glavina T."/>
            <person name="Hawkins T."/>
            <person name="Richardson P."/>
            <person name="Lucas S."/>
            <person name="Kohara Y."/>
            <person name="Levine M."/>
            <person name="Satoh N."/>
            <person name="Rokhsar D.S."/>
        </authorList>
    </citation>
    <scope>NUCLEOTIDE SEQUENCE [LARGE SCALE GENOMIC DNA]</scope>
</reference>
<reference evidence="2" key="4">
    <citation type="submission" date="2025-09" db="UniProtKB">
        <authorList>
            <consortium name="Ensembl"/>
        </authorList>
    </citation>
    <scope>IDENTIFICATION</scope>
</reference>
<dbReference type="Proteomes" id="UP000008144">
    <property type="component" value="Chromosome 7"/>
</dbReference>
<name>F6WU40_CIOIN</name>
<sequence>MNDLDSEKQLYYDNYIYISVGSTKHNEVLVFDVVSDDKQVVLQPLQRGKRSQLWRMKSDGRIFHEGSAPPNKKIYHSSSTSHRENYFVLDISEMAIKDDLGRGIPLSLKRKDERRNSTQTWWFEDHGRLHCLHRNLCVQAKELKPGNLVVLASFPQGRVCLPHELCQRHKHIPGSGVLSLKVVRDGPTRVLRIVDIRQKRAGVLTPHKPDWTILQSHTHNNIKFHTNFSMMKGIGVSLVNNTPEELIYITMNGVTVDMSSLHGEQSITLKMQKVQIDNQLMKCQYPVMLSARQTSSSSTDPLVSIHTVTQASSSRMYGIYKSLNIDVGRLSLQLEEQLLLKLLYFIGYGKISSQQDTELLDETKVVEMNTSSDTTTTHRYYFEAIRLSAMPVQLSVFTASRLSPELKAVKQALNLTLVQFERAPVIIKSYTKHHVFENISFILKDVTKFLRDQMMGQAAMILGSVDFLGNPIGLLSDVKAGVTGLAKGNFQNMIMHFTHGVSNSTAKVTSSLSKGLGGITMDDEYDETRRMIQENAHDAGGHVVAGVQGLMAGVIGGITSVITQPVRGAQKDGAKGFFKGIAKGVIGTVTKPVTGMLDLASESASAVREISVTKEQQTQRVRPTRCCHSFQGCLQSYSFSRAKGQQVLYSVNRHDFSEHFYADSTLSFPSQENVLVMITSKKVYFINGNEPDPDHVWLLVGYDDLVSVQVLPSQSTSSSESAKLELTIKSKHHGIPSHKKPQVTCHSKALAERVCERINFAKSLFNERSETLCYGSSDVGSDRSFDLDV</sequence>
<reference evidence="2" key="3">
    <citation type="submission" date="2025-08" db="UniProtKB">
        <authorList>
            <consortium name="Ensembl"/>
        </authorList>
    </citation>
    <scope>IDENTIFICATION</scope>
</reference>
<dbReference type="PANTHER" id="PTHR16166">
    <property type="entry name" value="VACUOLAR PROTEIN SORTING-ASSOCIATED PROTEIN VPS13"/>
    <property type="match status" value="1"/>
</dbReference>
<dbReference type="InterPro" id="IPR035992">
    <property type="entry name" value="Ricin_B-like_lectins"/>
</dbReference>
<dbReference type="OMA" id="VQFERAP"/>